<proteinExistence type="predicted"/>
<sequence>MTRDIARRPLAGPQRLVLADGTYDSIRAMILDHEISPGEHLGIDELARSLSVSQTPVREALARLEADGLVTKIPLRGYEATDLLSVQQFDDLFQFRSLIEPWAATEASRRSTRRQVEALDAELARAESISLAGLASTYPEFVEHDTRFHALVARASGSHYVEEAFIRTHCHMHLFRVYKATLNIEANAPSEGKFVQNMFEEYYQGGKRPLALSEHVEIAAAIAGGNGAAAGELMLSHIESSRMRFIPAVEALNAQV</sequence>
<keyword evidence="3" id="KW-0804">Transcription</keyword>
<dbReference type="CDD" id="cd07377">
    <property type="entry name" value="WHTH_GntR"/>
    <property type="match status" value="1"/>
</dbReference>
<dbReference type="SMART" id="SM00345">
    <property type="entry name" value="HTH_GNTR"/>
    <property type="match status" value="1"/>
</dbReference>
<gene>
    <name evidence="5" type="ORF">FVP33_04935</name>
</gene>
<dbReference type="SUPFAM" id="SSF46785">
    <property type="entry name" value="Winged helix' DNA-binding domain"/>
    <property type="match status" value="1"/>
</dbReference>
<organism evidence="5 6">
    <name type="scientific">Lacisediminihabitans profunda</name>
    <dbReference type="NCBI Taxonomy" id="2594790"/>
    <lineage>
        <taxon>Bacteria</taxon>
        <taxon>Bacillati</taxon>
        <taxon>Actinomycetota</taxon>
        <taxon>Actinomycetes</taxon>
        <taxon>Micrococcales</taxon>
        <taxon>Microbacteriaceae</taxon>
        <taxon>Lacisediminihabitans</taxon>
    </lineage>
</organism>
<dbReference type="EMBL" id="VRMG01000005">
    <property type="protein sequence ID" value="TXN30951.1"/>
    <property type="molecule type" value="Genomic_DNA"/>
</dbReference>
<feature type="domain" description="HTH gntR-type" evidence="4">
    <location>
        <begin position="16"/>
        <end position="83"/>
    </location>
</feature>
<dbReference type="Pfam" id="PF07729">
    <property type="entry name" value="FCD"/>
    <property type="match status" value="1"/>
</dbReference>
<evidence type="ECO:0000313" key="5">
    <source>
        <dbReference type="EMBL" id="TXN30951.1"/>
    </source>
</evidence>
<dbReference type="PANTHER" id="PTHR43537:SF5">
    <property type="entry name" value="UXU OPERON TRANSCRIPTIONAL REGULATOR"/>
    <property type="match status" value="1"/>
</dbReference>
<dbReference type="InterPro" id="IPR000524">
    <property type="entry name" value="Tscrpt_reg_HTH_GntR"/>
</dbReference>
<dbReference type="InterPro" id="IPR036390">
    <property type="entry name" value="WH_DNA-bd_sf"/>
</dbReference>
<name>A0A5C8UQS0_9MICO</name>
<keyword evidence="2" id="KW-0238">DNA-binding</keyword>
<protein>
    <submittedName>
        <fullName evidence="5">GntR family transcriptional regulator</fullName>
    </submittedName>
</protein>
<reference evidence="5 6" key="1">
    <citation type="submission" date="2019-08" db="EMBL/GenBank/DDBJ databases">
        <title>Bacterial whole genome sequence for Glaciihabitans sp. CHu50b-6-2.</title>
        <authorList>
            <person name="Jin L."/>
        </authorList>
    </citation>
    <scope>NUCLEOTIDE SEQUENCE [LARGE SCALE GENOMIC DNA]</scope>
    <source>
        <strain evidence="5 6">CHu50b-6-2</strain>
    </source>
</reference>
<dbReference type="Pfam" id="PF00392">
    <property type="entry name" value="GntR"/>
    <property type="match status" value="1"/>
</dbReference>
<comment type="caution">
    <text evidence="5">The sequence shown here is derived from an EMBL/GenBank/DDBJ whole genome shotgun (WGS) entry which is preliminary data.</text>
</comment>
<evidence type="ECO:0000256" key="3">
    <source>
        <dbReference type="ARBA" id="ARBA00023163"/>
    </source>
</evidence>
<accession>A0A5C8UQS0</accession>
<dbReference type="AlphaFoldDB" id="A0A5C8UQS0"/>
<dbReference type="InterPro" id="IPR008920">
    <property type="entry name" value="TF_FadR/GntR_C"/>
</dbReference>
<evidence type="ECO:0000256" key="2">
    <source>
        <dbReference type="ARBA" id="ARBA00023125"/>
    </source>
</evidence>
<dbReference type="InterPro" id="IPR036388">
    <property type="entry name" value="WH-like_DNA-bd_sf"/>
</dbReference>
<keyword evidence="1" id="KW-0805">Transcription regulation</keyword>
<dbReference type="RefSeq" id="WP_147782537.1">
    <property type="nucleotide sequence ID" value="NZ_VRMG01000005.1"/>
</dbReference>
<dbReference type="PROSITE" id="PS50949">
    <property type="entry name" value="HTH_GNTR"/>
    <property type="match status" value="1"/>
</dbReference>
<dbReference type="SMART" id="SM00895">
    <property type="entry name" value="FCD"/>
    <property type="match status" value="1"/>
</dbReference>
<dbReference type="SUPFAM" id="SSF48008">
    <property type="entry name" value="GntR ligand-binding domain-like"/>
    <property type="match status" value="1"/>
</dbReference>
<evidence type="ECO:0000259" key="4">
    <source>
        <dbReference type="PROSITE" id="PS50949"/>
    </source>
</evidence>
<dbReference type="Proteomes" id="UP000321379">
    <property type="component" value="Unassembled WGS sequence"/>
</dbReference>
<dbReference type="Gene3D" id="1.10.10.10">
    <property type="entry name" value="Winged helix-like DNA-binding domain superfamily/Winged helix DNA-binding domain"/>
    <property type="match status" value="1"/>
</dbReference>
<dbReference type="InterPro" id="IPR011711">
    <property type="entry name" value="GntR_C"/>
</dbReference>
<evidence type="ECO:0000313" key="6">
    <source>
        <dbReference type="Proteomes" id="UP000321379"/>
    </source>
</evidence>
<keyword evidence="6" id="KW-1185">Reference proteome</keyword>
<dbReference type="GO" id="GO:0003700">
    <property type="term" value="F:DNA-binding transcription factor activity"/>
    <property type="evidence" value="ECO:0007669"/>
    <property type="project" value="InterPro"/>
</dbReference>
<evidence type="ECO:0000256" key="1">
    <source>
        <dbReference type="ARBA" id="ARBA00023015"/>
    </source>
</evidence>
<dbReference type="Gene3D" id="1.20.120.530">
    <property type="entry name" value="GntR ligand-binding domain-like"/>
    <property type="match status" value="1"/>
</dbReference>
<dbReference type="PANTHER" id="PTHR43537">
    <property type="entry name" value="TRANSCRIPTIONAL REGULATOR, GNTR FAMILY"/>
    <property type="match status" value="1"/>
</dbReference>
<dbReference type="GO" id="GO:0003677">
    <property type="term" value="F:DNA binding"/>
    <property type="evidence" value="ECO:0007669"/>
    <property type="project" value="UniProtKB-KW"/>
</dbReference>